<name>A0A8S5UB05_9CAUD</name>
<accession>A0A8S5UB05</accession>
<sequence>MCNCRSFSPSKTARICAIKSVLSIILTCFVRYLGREDFVLSKNLPLFGNKVKAYLSLDDGHILAERPFTVYPSRWRAAINIFGGKNE</sequence>
<evidence type="ECO:0000313" key="1">
    <source>
        <dbReference type="EMBL" id="DAF91671.1"/>
    </source>
</evidence>
<protein>
    <submittedName>
        <fullName evidence="1">Uncharacterized protein</fullName>
    </submittedName>
</protein>
<organism evidence="1">
    <name type="scientific">Siphoviridae sp. ct8Cp41</name>
    <dbReference type="NCBI Taxonomy" id="2825358"/>
    <lineage>
        <taxon>Viruses</taxon>
        <taxon>Duplodnaviria</taxon>
        <taxon>Heunggongvirae</taxon>
        <taxon>Uroviricota</taxon>
        <taxon>Caudoviricetes</taxon>
    </lineage>
</organism>
<reference evidence="1" key="1">
    <citation type="journal article" date="2021" name="Proc. Natl. Acad. Sci. U.S.A.">
        <title>A Catalog of Tens of Thousands of Viruses from Human Metagenomes Reveals Hidden Associations with Chronic Diseases.</title>
        <authorList>
            <person name="Tisza M.J."/>
            <person name="Buck C.B."/>
        </authorList>
    </citation>
    <scope>NUCLEOTIDE SEQUENCE</scope>
    <source>
        <strain evidence="1">Ct8Cp41</strain>
    </source>
</reference>
<dbReference type="EMBL" id="BK016059">
    <property type="protein sequence ID" value="DAF91671.1"/>
    <property type="molecule type" value="Genomic_DNA"/>
</dbReference>
<proteinExistence type="predicted"/>